<protein>
    <submittedName>
        <fullName evidence="1">Uncharacterized protein</fullName>
    </submittedName>
</protein>
<dbReference type="AlphaFoldDB" id="Q4CPT4"/>
<dbReference type="KEGG" id="tcr:507225.19"/>
<dbReference type="Proteomes" id="UP000002296">
    <property type="component" value="Unassembled WGS sequence"/>
</dbReference>
<keyword evidence="2" id="KW-1185">Reference proteome</keyword>
<dbReference type="RefSeq" id="XP_804138.1">
    <property type="nucleotide sequence ID" value="XM_799045.1"/>
</dbReference>
<feature type="non-terminal residue" evidence="1">
    <location>
        <position position="1"/>
    </location>
</feature>
<gene>
    <name evidence="1" type="ORF">Tc00.1047053507225.19</name>
</gene>
<proteinExistence type="predicted"/>
<comment type="caution">
    <text evidence="1">The sequence shown here is derived from an EMBL/GenBank/DDBJ whole genome shotgun (WGS) entry which is preliminary data.</text>
</comment>
<dbReference type="PaxDb" id="353153-Q4CPT4"/>
<name>Q4CPT4_TRYCC</name>
<sequence>VKDGKLDEYLALMMYVHKIEGLQREHCGGKPDDDVSREGMNEVAVAGATPYTYSAAIQELAALLLSLNEDEEFALFLDQIKLRDTETN</sequence>
<dbReference type="InParanoid" id="Q4CPT4"/>
<dbReference type="EMBL" id="AAHK01002586">
    <property type="protein sequence ID" value="EAN82287.1"/>
    <property type="molecule type" value="Genomic_DNA"/>
</dbReference>
<reference evidence="1 2" key="1">
    <citation type="journal article" date="2005" name="Science">
        <title>The genome sequence of Trypanosoma cruzi, etiologic agent of Chagas disease.</title>
        <authorList>
            <person name="El-Sayed N.M."/>
            <person name="Myler P.J."/>
            <person name="Bartholomeu D.C."/>
            <person name="Nilsson D."/>
            <person name="Aggarwal G."/>
            <person name="Tran A.N."/>
            <person name="Ghedin E."/>
            <person name="Worthey E.A."/>
            <person name="Delcher A.L."/>
            <person name="Blandin G."/>
            <person name="Westenberger S.J."/>
            <person name="Caler E."/>
            <person name="Cerqueira G.C."/>
            <person name="Branche C."/>
            <person name="Haas B."/>
            <person name="Anupama A."/>
            <person name="Arner E."/>
            <person name="Aslund L."/>
            <person name="Attipoe P."/>
            <person name="Bontempi E."/>
            <person name="Bringaud F."/>
            <person name="Burton P."/>
            <person name="Cadag E."/>
            <person name="Campbell D.A."/>
            <person name="Carrington M."/>
            <person name="Crabtree J."/>
            <person name="Darban H."/>
            <person name="da Silveira J.F."/>
            <person name="de Jong P."/>
            <person name="Edwards K."/>
            <person name="Englund P.T."/>
            <person name="Fazelina G."/>
            <person name="Feldblyum T."/>
            <person name="Ferella M."/>
            <person name="Frasch A.C."/>
            <person name="Gull K."/>
            <person name="Horn D."/>
            <person name="Hou L."/>
            <person name="Huang Y."/>
            <person name="Kindlund E."/>
            <person name="Klingbeil M."/>
            <person name="Kluge S."/>
            <person name="Koo H."/>
            <person name="Lacerda D."/>
            <person name="Levin M.J."/>
            <person name="Lorenzi H."/>
            <person name="Louie T."/>
            <person name="Machado C.R."/>
            <person name="McCulloch R."/>
            <person name="McKenna A."/>
            <person name="Mizuno Y."/>
            <person name="Mottram J.C."/>
            <person name="Nelson S."/>
            <person name="Ochaya S."/>
            <person name="Osoegawa K."/>
            <person name="Pai G."/>
            <person name="Parsons M."/>
            <person name="Pentony M."/>
            <person name="Pettersson U."/>
            <person name="Pop M."/>
            <person name="Ramirez J.L."/>
            <person name="Rinta J."/>
            <person name="Robertson L."/>
            <person name="Salzberg S.L."/>
            <person name="Sanchez D.O."/>
            <person name="Seyler A."/>
            <person name="Sharma R."/>
            <person name="Shetty J."/>
            <person name="Simpson A.J."/>
            <person name="Sisk E."/>
            <person name="Tammi M.T."/>
            <person name="Tarleton R."/>
            <person name="Teixeira S."/>
            <person name="Van Aken S."/>
            <person name="Vogt C."/>
            <person name="Ward P.N."/>
            <person name="Wickstead B."/>
            <person name="Wortman J."/>
            <person name="White O."/>
            <person name="Fraser C.M."/>
            <person name="Stuart K.D."/>
            <person name="Andersson B."/>
        </authorList>
    </citation>
    <scope>NUCLEOTIDE SEQUENCE [LARGE SCALE GENOMIC DNA]</scope>
    <source>
        <strain evidence="1 2">CL Brener</strain>
    </source>
</reference>
<organism evidence="1 2">
    <name type="scientific">Trypanosoma cruzi (strain CL Brener)</name>
    <dbReference type="NCBI Taxonomy" id="353153"/>
    <lineage>
        <taxon>Eukaryota</taxon>
        <taxon>Discoba</taxon>
        <taxon>Euglenozoa</taxon>
        <taxon>Kinetoplastea</taxon>
        <taxon>Metakinetoplastina</taxon>
        <taxon>Trypanosomatida</taxon>
        <taxon>Trypanosomatidae</taxon>
        <taxon>Trypanosoma</taxon>
        <taxon>Schizotrypanum</taxon>
    </lineage>
</organism>
<dbReference type="GeneID" id="3533492"/>
<accession>Q4CPT4</accession>
<evidence type="ECO:0000313" key="1">
    <source>
        <dbReference type="EMBL" id="EAN82287.1"/>
    </source>
</evidence>
<evidence type="ECO:0000313" key="2">
    <source>
        <dbReference type="Proteomes" id="UP000002296"/>
    </source>
</evidence>